<dbReference type="Pfam" id="PF00557">
    <property type="entry name" value="Peptidase_M24"/>
    <property type="match status" value="1"/>
</dbReference>
<evidence type="ECO:0000256" key="7">
    <source>
        <dbReference type="PIRSR" id="PIRSR600101-2"/>
    </source>
</evidence>
<comment type="similarity">
    <text evidence="2 8">Belongs to the peptidase M24B family.</text>
</comment>
<evidence type="ECO:0000256" key="6">
    <source>
        <dbReference type="PIRSR" id="PIRSR600101-1"/>
    </source>
</evidence>
<evidence type="ECO:0000256" key="2">
    <source>
        <dbReference type="ARBA" id="ARBA00008766"/>
    </source>
</evidence>
<dbReference type="InterPro" id="IPR000994">
    <property type="entry name" value="Pept_M24"/>
</dbReference>
<keyword evidence="11" id="KW-0031">Aminopeptidase</keyword>
<accession>A0AAF1BKU2</accession>
<dbReference type="InterPro" id="IPR043138">
    <property type="entry name" value="GGT_lsub"/>
</dbReference>
<dbReference type="SUPFAM" id="SSF55920">
    <property type="entry name" value="Creatinase/aminopeptidase"/>
    <property type="match status" value="2"/>
</dbReference>
<evidence type="ECO:0000256" key="5">
    <source>
        <dbReference type="ARBA" id="ARBA00023211"/>
    </source>
</evidence>
<feature type="active site" description="Nucleophile" evidence="6">
    <location>
        <position position="805"/>
    </location>
</feature>
<dbReference type="GeneID" id="87808174"/>
<keyword evidence="12" id="KW-1185">Reference proteome</keyword>
<feature type="binding site" evidence="7">
    <location>
        <position position="897"/>
    </location>
    <ligand>
        <name>L-glutamate</name>
        <dbReference type="ChEBI" id="CHEBI:29985"/>
    </ligand>
</feature>
<keyword evidence="4 9" id="KW-0378">Hydrolase</keyword>
<comment type="function">
    <text evidence="9">Cleaves the gamma-glutamyl peptide bond of glutathione and glutathione conjugates.</text>
</comment>
<keyword evidence="9" id="KW-0012">Acyltransferase</keyword>
<dbReference type="InterPro" id="IPR000101">
    <property type="entry name" value="GGT_peptidase"/>
</dbReference>
<dbReference type="EC" id="2.3.2.2" evidence="9"/>
<dbReference type="InterPro" id="IPR029149">
    <property type="entry name" value="Creatin/AminoP/Spt16_N"/>
</dbReference>
<feature type="binding site" evidence="7">
    <location>
        <begin position="875"/>
        <end position="876"/>
    </location>
    <ligand>
        <name>L-glutamate</name>
        <dbReference type="ChEBI" id="CHEBI:29985"/>
    </ligand>
</feature>
<evidence type="ECO:0000256" key="1">
    <source>
        <dbReference type="ARBA" id="ARBA00001936"/>
    </source>
</evidence>
<dbReference type="EC" id="3.4.19.13" evidence="9"/>
<dbReference type="GO" id="GO:0103068">
    <property type="term" value="F:leukotriene C4 gamma-glutamyl transferase activity"/>
    <property type="evidence" value="ECO:0007669"/>
    <property type="project" value="UniProtKB-EC"/>
</dbReference>
<feature type="binding site" evidence="7">
    <location>
        <position position="847"/>
    </location>
    <ligand>
        <name>L-glutamate</name>
        <dbReference type="ChEBI" id="CHEBI:29985"/>
    </ligand>
</feature>
<reference evidence="11" key="1">
    <citation type="submission" date="2023-10" db="EMBL/GenBank/DDBJ databases">
        <authorList>
            <person name="Noh H."/>
        </authorList>
    </citation>
    <scope>NUCLEOTIDE SEQUENCE</scope>
    <source>
        <strain evidence="11">DUCC4014</strain>
    </source>
</reference>
<dbReference type="InterPro" id="IPR001131">
    <property type="entry name" value="Peptidase_M24B_aminopep-P_CS"/>
</dbReference>
<evidence type="ECO:0000256" key="3">
    <source>
        <dbReference type="ARBA" id="ARBA00022723"/>
    </source>
</evidence>
<evidence type="ECO:0000256" key="9">
    <source>
        <dbReference type="RuleBase" id="RU368068"/>
    </source>
</evidence>
<dbReference type="GO" id="GO:0006751">
    <property type="term" value="P:glutathione catabolic process"/>
    <property type="evidence" value="ECO:0007669"/>
    <property type="project" value="UniProtKB-UniRule"/>
</dbReference>
<dbReference type="SMART" id="SM01011">
    <property type="entry name" value="AMP_N"/>
    <property type="match status" value="1"/>
</dbReference>
<comment type="catalytic activity">
    <reaction evidence="9">
        <text>glutathione + H2O = L-cysteinylglycine + L-glutamate</text>
        <dbReference type="Rhea" id="RHEA:28807"/>
        <dbReference type="ChEBI" id="CHEBI:15377"/>
        <dbReference type="ChEBI" id="CHEBI:29985"/>
        <dbReference type="ChEBI" id="CHEBI:57925"/>
        <dbReference type="ChEBI" id="CHEBI:61694"/>
        <dbReference type="EC" id="3.4.19.13"/>
    </reaction>
</comment>
<dbReference type="Gene3D" id="3.90.230.10">
    <property type="entry name" value="Creatinase/methionine aminopeptidase superfamily"/>
    <property type="match status" value="1"/>
</dbReference>
<dbReference type="EMBL" id="CP086716">
    <property type="protein sequence ID" value="WOO81420.1"/>
    <property type="molecule type" value="Genomic_DNA"/>
</dbReference>
<evidence type="ECO:0000256" key="8">
    <source>
        <dbReference type="RuleBase" id="RU000590"/>
    </source>
</evidence>
<dbReference type="GO" id="GO:0030145">
    <property type="term" value="F:manganese ion binding"/>
    <property type="evidence" value="ECO:0007669"/>
    <property type="project" value="InterPro"/>
</dbReference>
<dbReference type="InterPro" id="IPR029055">
    <property type="entry name" value="Ntn_hydrolases_N"/>
</dbReference>
<gene>
    <name evidence="11" type="primary">PEPP</name>
    <name evidence="11" type="ORF">LOC62_03G004943</name>
</gene>
<dbReference type="AlphaFoldDB" id="A0AAF1BKU2"/>
<dbReference type="Pfam" id="PF05195">
    <property type="entry name" value="AMP_N"/>
    <property type="match status" value="1"/>
</dbReference>
<feature type="binding site" evidence="7">
    <location>
        <position position="532"/>
    </location>
    <ligand>
        <name>L-glutamate</name>
        <dbReference type="ChEBI" id="CHEBI:29985"/>
    </ligand>
</feature>
<dbReference type="SUPFAM" id="SSF56235">
    <property type="entry name" value="N-terminal nucleophile aminohydrolases (Ntn hydrolases)"/>
    <property type="match status" value="1"/>
</dbReference>
<feature type="domain" description="Aminopeptidase P N-terminal" evidence="10">
    <location>
        <begin position="14"/>
        <end position="158"/>
    </location>
</feature>
<comment type="pathway">
    <text evidence="9">Sulfur metabolism; glutathione metabolism.</text>
</comment>
<dbReference type="PANTHER" id="PTHR11686">
    <property type="entry name" value="GAMMA GLUTAMYL TRANSPEPTIDASE"/>
    <property type="match status" value="1"/>
</dbReference>
<dbReference type="InterPro" id="IPR007865">
    <property type="entry name" value="Aminopep_P_N"/>
</dbReference>
<comment type="cofactor">
    <cofactor evidence="1">
        <name>Mn(2+)</name>
        <dbReference type="ChEBI" id="CHEBI:29035"/>
    </cofactor>
</comment>
<keyword evidence="3 8" id="KW-0479">Metal-binding</keyword>
<dbReference type="Gene3D" id="3.40.350.10">
    <property type="entry name" value="Creatinase/prolidase N-terminal domain"/>
    <property type="match status" value="1"/>
</dbReference>
<keyword evidence="9" id="KW-0808">Transferase</keyword>
<name>A0AAF1BKU2_9TREE</name>
<dbReference type="SUPFAM" id="SSF53092">
    <property type="entry name" value="Creatinase/prolidase N-terminal domain"/>
    <property type="match status" value="1"/>
</dbReference>
<comment type="catalytic activity">
    <reaction evidence="9">
        <text>an S-substituted glutathione + H2O = an S-substituted L-cysteinylglycine + L-glutamate</text>
        <dbReference type="Rhea" id="RHEA:59468"/>
        <dbReference type="ChEBI" id="CHEBI:15377"/>
        <dbReference type="ChEBI" id="CHEBI:29985"/>
        <dbReference type="ChEBI" id="CHEBI:90779"/>
        <dbReference type="ChEBI" id="CHEBI:143103"/>
        <dbReference type="EC" id="3.4.19.13"/>
    </reaction>
</comment>
<dbReference type="GO" id="GO:0005886">
    <property type="term" value="C:plasma membrane"/>
    <property type="evidence" value="ECO:0007669"/>
    <property type="project" value="TreeGrafter"/>
</dbReference>
<dbReference type="Proteomes" id="UP000827549">
    <property type="component" value="Chromosome 3"/>
</dbReference>
<keyword evidence="5" id="KW-0464">Manganese</keyword>
<dbReference type="Gene3D" id="3.60.20.40">
    <property type="match status" value="1"/>
</dbReference>
<dbReference type="PRINTS" id="PR01210">
    <property type="entry name" value="GGTRANSPTASE"/>
</dbReference>
<evidence type="ECO:0000259" key="10">
    <source>
        <dbReference type="SMART" id="SM01011"/>
    </source>
</evidence>
<dbReference type="PROSITE" id="PS00491">
    <property type="entry name" value="PROLINE_PEPTIDASE"/>
    <property type="match status" value="1"/>
</dbReference>
<sequence length="1009" mass="107451">MTLETSSTASSSKLPAREHAAKVAAELVALLPEAERAGTHAVFLQGHPTTTRDDTDRELPFHQEANFNYLTGAHDVHSASVLVVFTPGSSHEVQHTLFIPPADPLETMWSVAPPTLEDAAARFDAGAIKSTAEIGSALAALAGANATLHTLPLTTEYPPLPAAVLDALKTTKAHRTELLREAFHRARLTKTDGEIERIRHANAITSGAHEVLMRELGRFAAQRAKQGGQETKVRTGHEGITAWEVESEADAEALFVATCRRMGAEQAYLPIVASGSHASTLHYVCNDRLFPSTAQPRLPGDTSFTPRRIARGCCGDVPEHSHVLPTSSLHNGAFEPQVLLVDAGSDWQGYASDVTRTIPVGNGGKFTDRAGEIYELVLRMQKETEGMVRVGAHWDELHLHAHKVLVDGFLSLGIFKGDAGEILQSGVTAAFFPHGLGHSLGLDVHDSLQLLRAEHKDLPPSTAATPAKLYTYLRIRQKLTANMVLTVEPGCYFPPQLLDTHGAWESEFVDHDVLKTYLPVGGVRIEDVVVVREGAPAENLTTAGITMDWLKSTGTLHGGPTVAVPGEILGFWELHKRYGRLAWQRLFAPSIKLAREGFALGKDLHEALTDARDWLYNDPEFIKTYTTNGVILAPGDTLKRPDYAATLELIAAEGPAALYKGEIGAAIVDAVQARGGKLSVGDLRDYTVQWSKPLVGSFRGHKVITPGAPASGAILLSALSTLDALPVPNEGAEADLHAAIEAARWAYGARLLLGDPDFVPGLDSVQASLISPEAGRARAAKIGDKTDKPDVYLPASASAQNDNGTSNISAVDSEGYIATLTTTIGSLFGSRILVPGTGVHLNDSLNDFSLAGVQNWTGYPPAEPNYARGGKRPLSSSTPYVLEAGGRPVLVGGAAGGSTIIGANAQVIRNVVDFGHSALAALAAPRFHDQVLPDATVLELASERGAKVEGFDDATAAALAKRGHIVQWWDTSRATPVAIRLLPDGTFDAAGDARKYEAGARGGSVFYAK</sequence>
<dbReference type="InterPro" id="IPR036005">
    <property type="entry name" value="Creatinase/aminopeptidase-like"/>
</dbReference>
<evidence type="ECO:0000256" key="4">
    <source>
        <dbReference type="ARBA" id="ARBA00022801"/>
    </source>
</evidence>
<evidence type="ECO:0000313" key="11">
    <source>
        <dbReference type="EMBL" id="WOO81420.1"/>
    </source>
</evidence>
<dbReference type="Pfam" id="PF01019">
    <property type="entry name" value="G_glu_transpept"/>
    <property type="match status" value="1"/>
</dbReference>
<organism evidence="11 12">
    <name type="scientific">Vanrija pseudolonga</name>
    <dbReference type="NCBI Taxonomy" id="143232"/>
    <lineage>
        <taxon>Eukaryota</taxon>
        <taxon>Fungi</taxon>
        <taxon>Dikarya</taxon>
        <taxon>Basidiomycota</taxon>
        <taxon>Agaricomycotina</taxon>
        <taxon>Tremellomycetes</taxon>
        <taxon>Trichosporonales</taxon>
        <taxon>Trichosporonaceae</taxon>
        <taxon>Vanrija</taxon>
    </lineage>
</organism>
<comment type="catalytic activity">
    <reaction evidence="9">
        <text>an N-terminal (5-L-glutamyl)-[peptide] + an alpha-amino acid = 5-L-glutamyl amino acid + an N-terminal L-alpha-aminoacyl-[peptide]</text>
        <dbReference type="Rhea" id="RHEA:23904"/>
        <dbReference type="Rhea" id="RHEA-COMP:9780"/>
        <dbReference type="Rhea" id="RHEA-COMP:9795"/>
        <dbReference type="ChEBI" id="CHEBI:77644"/>
        <dbReference type="ChEBI" id="CHEBI:78597"/>
        <dbReference type="ChEBI" id="CHEBI:78599"/>
        <dbReference type="ChEBI" id="CHEBI:78608"/>
        <dbReference type="EC" id="2.3.2.2"/>
    </reaction>
</comment>
<dbReference type="InterPro" id="IPR043137">
    <property type="entry name" value="GGT_ssub_C"/>
</dbReference>
<dbReference type="PANTHER" id="PTHR11686:SF62">
    <property type="entry name" value="GLUTATHIONE HYDROLASE"/>
    <property type="match status" value="1"/>
</dbReference>
<evidence type="ECO:0000313" key="12">
    <source>
        <dbReference type="Proteomes" id="UP000827549"/>
    </source>
</evidence>
<keyword evidence="11" id="KW-0645">Protease</keyword>
<dbReference type="Gene3D" id="1.10.246.130">
    <property type="match status" value="1"/>
</dbReference>
<proteinExistence type="inferred from homology"/>
<protein>
    <recommendedName>
        <fullName evidence="9">Glutathione hydrolase</fullName>
        <ecNumber evidence="9">2.3.2.2</ecNumber>
        <ecNumber evidence="9">3.4.19.13</ecNumber>
    </recommendedName>
    <alternativeName>
        <fullName evidence="9">Gamma-glutamyltransferase</fullName>
    </alternativeName>
    <alternativeName>
        <fullName evidence="9">Gamma-glutamyltranspeptidase</fullName>
    </alternativeName>
</protein>
<dbReference type="GO" id="GO:0036374">
    <property type="term" value="F:glutathione hydrolase activity"/>
    <property type="evidence" value="ECO:0007669"/>
    <property type="project" value="UniProtKB-UniRule"/>
</dbReference>
<dbReference type="GO" id="GO:0070006">
    <property type="term" value="F:metalloaminopeptidase activity"/>
    <property type="evidence" value="ECO:0007669"/>
    <property type="project" value="InterPro"/>
</dbReference>
<dbReference type="RefSeq" id="XP_062627452.1">
    <property type="nucleotide sequence ID" value="XM_062771468.1"/>
</dbReference>